<name>A0A1V6RDB6_9EURO</name>
<evidence type="ECO:0000256" key="1">
    <source>
        <dbReference type="ARBA" id="ARBA00006336"/>
    </source>
</evidence>
<dbReference type="EMBL" id="MDYO01000006">
    <property type="protein sequence ID" value="OQD99538.1"/>
    <property type="molecule type" value="Genomic_DNA"/>
</dbReference>
<feature type="domain" description="Isochorismatase-like" evidence="3">
    <location>
        <begin position="6"/>
        <end position="83"/>
    </location>
</feature>
<dbReference type="AlphaFoldDB" id="A0A1V6RDB6"/>
<dbReference type="Proteomes" id="UP000191612">
    <property type="component" value="Unassembled WGS sequence"/>
</dbReference>
<organism evidence="4 5">
    <name type="scientific">Penicillium solitum</name>
    <dbReference type="NCBI Taxonomy" id="60172"/>
    <lineage>
        <taxon>Eukaryota</taxon>
        <taxon>Fungi</taxon>
        <taxon>Dikarya</taxon>
        <taxon>Ascomycota</taxon>
        <taxon>Pezizomycotina</taxon>
        <taxon>Eurotiomycetes</taxon>
        <taxon>Eurotiomycetidae</taxon>
        <taxon>Eurotiales</taxon>
        <taxon>Aspergillaceae</taxon>
        <taxon>Penicillium</taxon>
    </lineage>
</organism>
<keyword evidence="5" id="KW-1185">Reference proteome</keyword>
<dbReference type="SUPFAM" id="SSF52499">
    <property type="entry name" value="Isochorismatase-like hydrolases"/>
    <property type="match status" value="1"/>
</dbReference>
<dbReference type="PANTHER" id="PTHR43540">
    <property type="entry name" value="PEROXYUREIDOACRYLATE/UREIDOACRYLATE AMIDOHYDROLASE-RELATED"/>
    <property type="match status" value="1"/>
</dbReference>
<sequence length="89" mass="10311">MTQRLSFSNTDLDFQLRQREIKRLVFVGLTANTYLESTARHAYELGYQMTMLKDATAGWSKELTDVATDLIWPLFAQVMTVKDWVNECS</sequence>
<keyword evidence="2" id="KW-0378">Hydrolase</keyword>
<comment type="caution">
    <text evidence="4">The sequence shown here is derived from an EMBL/GenBank/DDBJ whole genome shotgun (WGS) entry which is preliminary data.</text>
</comment>
<dbReference type="InterPro" id="IPR000868">
    <property type="entry name" value="Isochorismatase-like_dom"/>
</dbReference>
<comment type="similarity">
    <text evidence="1">Belongs to the isochorismatase family.</text>
</comment>
<dbReference type="InterPro" id="IPR050272">
    <property type="entry name" value="Isochorismatase-like_hydrls"/>
</dbReference>
<evidence type="ECO:0000313" key="5">
    <source>
        <dbReference type="Proteomes" id="UP000191612"/>
    </source>
</evidence>
<dbReference type="Pfam" id="PF00857">
    <property type="entry name" value="Isochorismatase"/>
    <property type="match status" value="1"/>
</dbReference>
<dbReference type="InterPro" id="IPR036380">
    <property type="entry name" value="Isochorismatase-like_sf"/>
</dbReference>
<dbReference type="PANTHER" id="PTHR43540:SF16">
    <property type="entry name" value="ISOCHORISMATASE-LIKE DOMAIN-CONTAINING PROTEIN"/>
    <property type="match status" value="1"/>
</dbReference>
<evidence type="ECO:0000259" key="3">
    <source>
        <dbReference type="Pfam" id="PF00857"/>
    </source>
</evidence>
<evidence type="ECO:0000313" key="4">
    <source>
        <dbReference type="EMBL" id="OQD99538.1"/>
    </source>
</evidence>
<dbReference type="Gene3D" id="3.40.50.850">
    <property type="entry name" value="Isochorismatase-like"/>
    <property type="match status" value="1"/>
</dbReference>
<dbReference type="STRING" id="60172.A0A1V6RDB6"/>
<evidence type="ECO:0000256" key="2">
    <source>
        <dbReference type="ARBA" id="ARBA00022801"/>
    </source>
</evidence>
<dbReference type="GO" id="GO:0016787">
    <property type="term" value="F:hydrolase activity"/>
    <property type="evidence" value="ECO:0007669"/>
    <property type="project" value="UniProtKB-KW"/>
</dbReference>
<gene>
    <name evidence="4" type="ORF">PENSOL_c006G03544</name>
</gene>
<protein>
    <recommendedName>
        <fullName evidence="3">Isochorismatase-like domain-containing protein</fullName>
    </recommendedName>
</protein>
<accession>A0A1V6RDB6</accession>
<reference evidence="5" key="1">
    <citation type="journal article" date="2017" name="Nat. Microbiol.">
        <title>Global analysis of biosynthetic gene clusters reveals vast potential of secondary metabolite production in Penicillium species.</title>
        <authorList>
            <person name="Nielsen J.C."/>
            <person name="Grijseels S."/>
            <person name="Prigent S."/>
            <person name="Ji B."/>
            <person name="Dainat J."/>
            <person name="Nielsen K.F."/>
            <person name="Frisvad J.C."/>
            <person name="Workman M."/>
            <person name="Nielsen J."/>
        </authorList>
    </citation>
    <scope>NUCLEOTIDE SEQUENCE [LARGE SCALE GENOMIC DNA]</scope>
    <source>
        <strain evidence="5">IBT 29525</strain>
    </source>
</reference>
<proteinExistence type="inferred from homology"/>